<evidence type="ECO:0000313" key="1">
    <source>
        <dbReference type="EMBL" id="GFY43306.1"/>
    </source>
</evidence>
<reference evidence="1" key="1">
    <citation type="submission" date="2020-08" db="EMBL/GenBank/DDBJ databases">
        <title>Multicomponent nature underlies the extraordinary mechanical properties of spider dragline silk.</title>
        <authorList>
            <person name="Kono N."/>
            <person name="Nakamura H."/>
            <person name="Mori M."/>
            <person name="Yoshida Y."/>
            <person name="Ohtoshi R."/>
            <person name="Malay A.D."/>
            <person name="Moran D.A.P."/>
            <person name="Tomita M."/>
            <person name="Numata K."/>
            <person name="Arakawa K."/>
        </authorList>
    </citation>
    <scope>NUCLEOTIDE SEQUENCE</scope>
</reference>
<comment type="caution">
    <text evidence="1">The sequence shown here is derived from an EMBL/GenBank/DDBJ whole genome shotgun (WGS) entry which is preliminary data.</text>
</comment>
<dbReference type="AlphaFoldDB" id="A0A8X7BSL2"/>
<accession>A0A8X7BSL2</accession>
<evidence type="ECO:0000313" key="2">
    <source>
        <dbReference type="Proteomes" id="UP000886998"/>
    </source>
</evidence>
<protein>
    <submittedName>
        <fullName evidence="1">Uncharacterized protein</fullName>
    </submittedName>
</protein>
<dbReference type="EMBL" id="BMAV01003592">
    <property type="protein sequence ID" value="GFY43306.1"/>
    <property type="molecule type" value="Genomic_DNA"/>
</dbReference>
<gene>
    <name evidence="1" type="ORF">TNIN_218831</name>
</gene>
<keyword evidence="2" id="KW-1185">Reference proteome</keyword>
<dbReference type="Proteomes" id="UP000886998">
    <property type="component" value="Unassembled WGS sequence"/>
</dbReference>
<proteinExistence type="predicted"/>
<sequence>MDTEYKLGKGKIYVLVRFTEPKTIKIFFGEKGNNMLKFTPNLWYEFLKCRYGISTFLKDALMVTSEGDKMKLLTTEGSNCLLEREDLDSL</sequence>
<name>A0A8X7BSL2_9ARAC</name>
<organism evidence="1 2">
    <name type="scientific">Trichonephila inaurata madagascariensis</name>
    <dbReference type="NCBI Taxonomy" id="2747483"/>
    <lineage>
        <taxon>Eukaryota</taxon>
        <taxon>Metazoa</taxon>
        <taxon>Ecdysozoa</taxon>
        <taxon>Arthropoda</taxon>
        <taxon>Chelicerata</taxon>
        <taxon>Arachnida</taxon>
        <taxon>Araneae</taxon>
        <taxon>Araneomorphae</taxon>
        <taxon>Entelegynae</taxon>
        <taxon>Araneoidea</taxon>
        <taxon>Nephilidae</taxon>
        <taxon>Trichonephila</taxon>
        <taxon>Trichonephila inaurata</taxon>
    </lineage>
</organism>